<dbReference type="InterPro" id="IPR036291">
    <property type="entry name" value="NAD(P)-bd_dom_sf"/>
</dbReference>
<proteinExistence type="predicted"/>
<dbReference type="EMBL" id="KE561300">
    <property type="protein sequence ID" value="EPZ31113.1"/>
    <property type="molecule type" value="Genomic_DNA"/>
</dbReference>
<dbReference type="OrthoDB" id="10267115at2759"/>
<name>A0A075AN25_ROZAC</name>
<organism evidence="1 2">
    <name type="scientific">Rozella allomycis (strain CSF55)</name>
    <dbReference type="NCBI Taxonomy" id="988480"/>
    <lineage>
        <taxon>Eukaryota</taxon>
        <taxon>Fungi</taxon>
        <taxon>Fungi incertae sedis</taxon>
        <taxon>Cryptomycota</taxon>
        <taxon>Cryptomycota incertae sedis</taxon>
        <taxon>Rozella</taxon>
    </lineage>
</organism>
<dbReference type="GO" id="GO:0005789">
    <property type="term" value="C:endoplasmic reticulum membrane"/>
    <property type="evidence" value="ECO:0007669"/>
    <property type="project" value="TreeGrafter"/>
</dbReference>
<keyword evidence="2" id="KW-1185">Reference proteome</keyword>
<dbReference type="PANTHER" id="PTHR43550:SF3">
    <property type="entry name" value="3-KETODIHYDROSPHINGOSINE REDUCTASE"/>
    <property type="match status" value="1"/>
</dbReference>
<sequence length="91" mass="10212">MNLIGYSQYSPTKHAIRSLAETLHQELQPYQIDVHIYYVSTILTPGYLEERTTEEKTKPAITKIIEGTEISDASPDARAKTLIDGTEITAM</sequence>
<dbReference type="GO" id="GO:0030148">
    <property type="term" value="P:sphingolipid biosynthetic process"/>
    <property type="evidence" value="ECO:0007669"/>
    <property type="project" value="TreeGrafter"/>
</dbReference>
<reference evidence="1 2" key="1">
    <citation type="journal article" date="2013" name="Curr. Biol.">
        <title>Shared signatures of parasitism and phylogenomics unite Cryptomycota and microsporidia.</title>
        <authorList>
            <person name="James T.Y."/>
            <person name="Pelin A."/>
            <person name="Bonen L."/>
            <person name="Ahrendt S."/>
            <person name="Sain D."/>
            <person name="Corradi N."/>
            <person name="Stajich J.E."/>
        </authorList>
    </citation>
    <scope>NUCLEOTIDE SEQUENCE [LARGE SCALE GENOMIC DNA]</scope>
    <source>
        <strain evidence="1 2">CSF55</strain>
    </source>
</reference>
<evidence type="ECO:0000313" key="2">
    <source>
        <dbReference type="Proteomes" id="UP000030755"/>
    </source>
</evidence>
<dbReference type="GO" id="GO:0006666">
    <property type="term" value="P:3-keto-sphinganine metabolic process"/>
    <property type="evidence" value="ECO:0007669"/>
    <property type="project" value="TreeGrafter"/>
</dbReference>
<gene>
    <name evidence="1" type="ORF">O9G_001024</name>
</gene>
<evidence type="ECO:0008006" key="3">
    <source>
        <dbReference type="Google" id="ProtNLM"/>
    </source>
</evidence>
<dbReference type="AlphaFoldDB" id="A0A075AN25"/>
<dbReference type="GO" id="GO:0047560">
    <property type="term" value="F:3-dehydrosphinganine reductase activity"/>
    <property type="evidence" value="ECO:0007669"/>
    <property type="project" value="TreeGrafter"/>
</dbReference>
<dbReference type="Gene3D" id="3.40.50.720">
    <property type="entry name" value="NAD(P)-binding Rossmann-like Domain"/>
    <property type="match status" value="1"/>
</dbReference>
<dbReference type="SUPFAM" id="SSF51735">
    <property type="entry name" value="NAD(P)-binding Rossmann-fold domains"/>
    <property type="match status" value="1"/>
</dbReference>
<dbReference type="OMA" id="QIDVHIY"/>
<dbReference type="HOGENOM" id="CLU_2428311_0_0_1"/>
<dbReference type="PANTHER" id="PTHR43550">
    <property type="entry name" value="3-KETODIHYDROSPHINGOSINE REDUCTASE"/>
    <property type="match status" value="1"/>
</dbReference>
<protein>
    <recommendedName>
        <fullName evidence="3">NAD(P)-binding domain-containing protein</fullName>
    </recommendedName>
</protein>
<dbReference type="Proteomes" id="UP000030755">
    <property type="component" value="Unassembled WGS sequence"/>
</dbReference>
<dbReference type="STRING" id="988480.A0A075AN25"/>
<evidence type="ECO:0000313" key="1">
    <source>
        <dbReference type="EMBL" id="EPZ31113.1"/>
    </source>
</evidence>
<accession>A0A075AN25</accession>